<keyword evidence="5" id="KW-1185">Reference proteome</keyword>
<name>A0A437QZF3_9PROT</name>
<reference evidence="5" key="1">
    <citation type="submission" date="2019-01" db="EMBL/GenBank/DDBJ databases">
        <title>Gri0909 isolated from a small marine red alga.</title>
        <authorList>
            <person name="Kim J."/>
            <person name="Jeong S.E."/>
            <person name="Jeon C.O."/>
        </authorList>
    </citation>
    <scope>NUCLEOTIDE SEQUENCE [LARGE SCALE GENOMIC DNA]</scope>
    <source>
        <strain evidence="5">Gri0909</strain>
    </source>
</reference>
<dbReference type="Proteomes" id="UP000287447">
    <property type="component" value="Unassembled WGS sequence"/>
</dbReference>
<dbReference type="PANTHER" id="PTHR43877:SF2">
    <property type="entry name" value="AMINOALKYLPHOSPHONATE N-ACETYLTRANSFERASE-RELATED"/>
    <property type="match status" value="1"/>
</dbReference>
<evidence type="ECO:0000259" key="3">
    <source>
        <dbReference type="PROSITE" id="PS51186"/>
    </source>
</evidence>
<dbReference type="SUPFAM" id="SSF55729">
    <property type="entry name" value="Acyl-CoA N-acyltransferases (Nat)"/>
    <property type="match status" value="1"/>
</dbReference>
<dbReference type="GO" id="GO:0016747">
    <property type="term" value="F:acyltransferase activity, transferring groups other than amino-acyl groups"/>
    <property type="evidence" value="ECO:0007669"/>
    <property type="project" value="InterPro"/>
</dbReference>
<protein>
    <submittedName>
        <fullName evidence="4">GNAT family N-acetyltransferase</fullName>
    </submittedName>
</protein>
<dbReference type="OrthoDB" id="281808at2"/>
<dbReference type="Pfam" id="PF00583">
    <property type="entry name" value="Acetyltransf_1"/>
    <property type="match status" value="1"/>
</dbReference>
<dbReference type="InterPro" id="IPR000182">
    <property type="entry name" value="GNAT_dom"/>
</dbReference>
<dbReference type="InterPro" id="IPR016181">
    <property type="entry name" value="Acyl_CoA_acyltransferase"/>
</dbReference>
<gene>
    <name evidence="4" type="ORF">EOI86_09495</name>
</gene>
<feature type="domain" description="N-acetyltransferase" evidence="3">
    <location>
        <begin position="1"/>
        <end position="147"/>
    </location>
</feature>
<comment type="caution">
    <text evidence="4">The sequence shown here is derived from an EMBL/GenBank/DDBJ whole genome shotgun (WGS) entry which is preliminary data.</text>
</comment>
<proteinExistence type="predicted"/>
<evidence type="ECO:0000256" key="2">
    <source>
        <dbReference type="ARBA" id="ARBA00023315"/>
    </source>
</evidence>
<dbReference type="AlphaFoldDB" id="A0A437QZF3"/>
<dbReference type="InterPro" id="IPR050832">
    <property type="entry name" value="Bact_Acetyltransf"/>
</dbReference>
<evidence type="ECO:0000313" key="5">
    <source>
        <dbReference type="Proteomes" id="UP000287447"/>
    </source>
</evidence>
<organism evidence="4 5">
    <name type="scientific">Hwanghaeella grinnelliae</name>
    <dbReference type="NCBI Taxonomy" id="2500179"/>
    <lineage>
        <taxon>Bacteria</taxon>
        <taxon>Pseudomonadati</taxon>
        <taxon>Pseudomonadota</taxon>
        <taxon>Alphaproteobacteria</taxon>
        <taxon>Rhodospirillales</taxon>
        <taxon>Rhodospirillaceae</taxon>
        <taxon>Hwanghaeella</taxon>
    </lineage>
</organism>
<accession>A0A437QZF3</accession>
<keyword evidence="1 4" id="KW-0808">Transferase</keyword>
<dbReference type="Gene3D" id="3.40.630.30">
    <property type="match status" value="1"/>
</dbReference>
<evidence type="ECO:0000313" key="4">
    <source>
        <dbReference type="EMBL" id="RVU39833.1"/>
    </source>
</evidence>
<dbReference type="CDD" id="cd04301">
    <property type="entry name" value="NAT_SF"/>
    <property type="match status" value="1"/>
</dbReference>
<keyword evidence="2" id="KW-0012">Acyltransferase</keyword>
<dbReference type="EMBL" id="SADE01000001">
    <property type="protein sequence ID" value="RVU39833.1"/>
    <property type="molecule type" value="Genomic_DNA"/>
</dbReference>
<sequence length="150" mass="16355">MMRKAAAGDLDGIRACAAASYAMYIPRIGRKPAPMVADFDTHLARGELFVAESGGAVAGYVVQYRRGDHLHVENVAVDPVYQGRGIGRSLLDFAEQAALAQGLSAIELYTNAKMTENLALYPRLGYEETARGTEDGFDRVFFRKALRAKP</sequence>
<dbReference type="PANTHER" id="PTHR43877">
    <property type="entry name" value="AMINOALKYLPHOSPHONATE N-ACETYLTRANSFERASE-RELATED-RELATED"/>
    <property type="match status" value="1"/>
</dbReference>
<dbReference type="PROSITE" id="PS51186">
    <property type="entry name" value="GNAT"/>
    <property type="match status" value="1"/>
</dbReference>
<evidence type="ECO:0000256" key="1">
    <source>
        <dbReference type="ARBA" id="ARBA00022679"/>
    </source>
</evidence>